<feature type="transmembrane region" description="Helical" evidence="1">
    <location>
        <begin position="16"/>
        <end position="37"/>
    </location>
</feature>
<evidence type="ECO:0000256" key="1">
    <source>
        <dbReference type="SAM" id="Phobius"/>
    </source>
</evidence>
<evidence type="ECO:0000313" key="3">
    <source>
        <dbReference type="Proteomes" id="UP000241690"/>
    </source>
</evidence>
<dbReference type="EMBL" id="KZ679690">
    <property type="protein sequence ID" value="PTB49746.1"/>
    <property type="molecule type" value="Genomic_DNA"/>
</dbReference>
<organism evidence="2 3">
    <name type="scientific">Trichoderma harzianum CBS 226.95</name>
    <dbReference type="NCBI Taxonomy" id="983964"/>
    <lineage>
        <taxon>Eukaryota</taxon>
        <taxon>Fungi</taxon>
        <taxon>Dikarya</taxon>
        <taxon>Ascomycota</taxon>
        <taxon>Pezizomycotina</taxon>
        <taxon>Sordariomycetes</taxon>
        <taxon>Hypocreomycetidae</taxon>
        <taxon>Hypocreales</taxon>
        <taxon>Hypocreaceae</taxon>
        <taxon>Trichoderma</taxon>
    </lineage>
</organism>
<dbReference type="AlphaFoldDB" id="A0A2T3ZY46"/>
<keyword evidence="3" id="KW-1185">Reference proteome</keyword>
<dbReference type="GeneID" id="36622472"/>
<protein>
    <submittedName>
        <fullName evidence="2">Uncharacterized protein</fullName>
    </submittedName>
</protein>
<gene>
    <name evidence="2" type="ORF">M431DRAFT_266176</name>
</gene>
<keyword evidence="1" id="KW-1133">Transmembrane helix</keyword>
<keyword evidence="1" id="KW-0472">Membrane</keyword>
<dbReference type="Proteomes" id="UP000241690">
    <property type="component" value="Unassembled WGS sequence"/>
</dbReference>
<proteinExistence type="predicted"/>
<accession>A0A2T3ZY46</accession>
<reference evidence="2 3" key="1">
    <citation type="submission" date="2016-07" db="EMBL/GenBank/DDBJ databases">
        <title>Multiple horizontal gene transfer events from other fungi enriched the ability of initially mycotrophic Trichoderma (Ascomycota) to feed on dead plant biomass.</title>
        <authorList>
            <consortium name="DOE Joint Genome Institute"/>
            <person name="Aerts A."/>
            <person name="Atanasova L."/>
            <person name="Chenthamara K."/>
            <person name="Zhang J."/>
            <person name="Grujic M."/>
            <person name="Henrissat B."/>
            <person name="Kuo A."/>
            <person name="Salamov A."/>
            <person name="Lipzen A."/>
            <person name="Labutti K."/>
            <person name="Barry K."/>
            <person name="Miao Y."/>
            <person name="Rahimi M.J."/>
            <person name="Shen Q."/>
            <person name="Grigoriev I.V."/>
            <person name="Kubicek C.P."/>
            <person name="Druzhinina I.S."/>
        </authorList>
    </citation>
    <scope>NUCLEOTIDE SEQUENCE [LARGE SCALE GENOMIC DNA]</scope>
    <source>
        <strain evidence="2 3">CBS 226.95</strain>
    </source>
</reference>
<name>A0A2T3ZY46_TRIHA</name>
<evidence type="ECO:0000313" key="2">
    <source>
        <dbReference type="EMBL" id="PTB49746.1"/>
    </source>
</evidence>
<dbReference type="RefSeq" id="XP_024769423.1">
    <property type="nucleotide sequence ID" value="XM_024913908.1"/>
</dbReference>
<sequence>MVGNISSHRLTRSLSLASVHAASVYFFFHSLIADVIIRENGDGKRHTFSCSPYLLREKGMSKNDSDSDDDIGSVKFSFFLYTFSQIEERPILEGPLATHGSLRTGSWAYPPSFKRI</sequence>
<keyword evidence="1" id="KW-0812">Transmembrane</keyword>